<dbReference type="OMA" id="CDVGVIP"/>
<protein>
    <recommendedName>
        <fullName evidence="1">asparaginase</fullName>
        <ecNumber evidence="1">3.5.1.1</ecNumber>
    </recommendedName>
</protein>
<dbReference type="PANTHER" id="PTHR11707:SF28">
    <property type="entry name" value="60 KDA LYSOPHOSPHOLIPASE"/>
    <property type="match status" value="1"/>
</dbReference>
<dbReference type="NCBIfam" id="TIGR00519">
    <property type="entry name" value="asnASE_I"/>
    <property type="match status" value="1"/>
</dbReference>
<dbReference type="GO" id="GO:0006528">
    <property type="term" value="P:asparagine metabolic process"/>
    <property type="evidence" value="ECO:0007669"/>
    <property type="project" value="UniProtKB-ARBA"/>
</dbReference>
<proteinExistence type="inferred from homology"/>
<dbReference type="OrthoDB" id="542841at2759"/>
<keyword evidence="4 8" id="KW-0040">ANK repeat</keyword>
<dbReference type="EC" id="3.5.1.1" evidence="1"/>
<evidence type="ECO:0000256" key="9">
    <source>
        <dbReference type="PROSITE-ProRule" id="PRU10099"/>
    </source>
</evidence>
<dbReference type="Gene3D" id="1.25.40.20">
    <property type="entry name" value="Ankyrin repeat-containing domain"/>
    <property type="match status" value="1"/>
</dbReference>
<evidence type="ECO:0000256" key="6">
    <source>
        <dbReference type="PIRSR" id="PIRSR001220-1"/>
    </source>
</evidence>
<dbReference type="FunFam" id="3.40.50.40:FF:000001">
    <property type="entry name" value="L-asparaginase 1"/>
    <property type="match status" value="1"/>
</dbReference>
<evidence type="ECO:0000256" key="3">
    <source>
        <dbReference type="ARBA" id="ARBA00022801"/>
    </source>
</evidence>
<evidence type="ECO:0000313" key="13">
    <source>
        <dbReference type="EMBL" id="EDV21633.1"/>
    </source>
</evidence>
<feature type="repeat" description="ANK" evidence="8">
    <location>
        <begin position="440"/>
        <end position="472"/>
    </location>
</feature>
<feature type="active site" evidence="10">
    <location>
        <position position="128"/>
    </location>
</feature>
<evidence type="ECO:0000256" key="4">
    <source>
        <dbReference type="ARBA" id="ARBA00023043"/>
    </source>
</evidence>
<evidence type="ECO:0000256" key="2">
    <source>
        <dbReference type="ARBA" id="ARBA00022737"/>
    </source>
</evidence>
<gene>
    <name evidence="13" type="ORF">TRIADDRAFT_30040</name>
</gene>
<evidence type="ECO:0000259" key="12">
    <source>
        <dbReference type="Pfam" id="PF17763"/>
    </source>
</evidence>
<dbReference type="InterPro" id="IPR027474">
    <property type="entry name" value="L-asparaginase_N"/>
</dbReference>
<dbReference type="Proteomes" id="UP000009022">
    <property type="component" value="Unassembled WGS sequence"/>
</dbReference>
<feature type="domain" description="Asparaginase/glutaminase C-terminal" evidence="12">
    <location>
        <begin position="249"/>
        <end position="364"/>
    </location>
</feature>
<keyword evidence="3" id="KW-0378">Hydrolase</keyword>
<dbReference type="SMART" id="SM00870">
    <property type="entry name" value="Asparaginase"/>
    <property type="match status" value="1"/>
</dbReference>
<name>B3S6K3_TRIAD</name>
<dbReference type="GO" id="GO:0004067">
    <property type="term" value="F:asparaginase activity"/>
    <property type="evidence" value="ECO:0000318"/>
    <property type="project" value="GO_Central"/>
</dbReference>
<feature type="active site" evidence="9">
    <location>
        <position position="29"/>
    </location>
</feature>
<dbReference type="InterPro" id="IPR006034">
    <property type="entry name" value="Asparaginase/glutaminase-like"/>
</dbReference>
<dbReference type="PANTHER" id="PTHR11707">
    <property type="entry name" value="L-ASPARAGINASE"/>
    <property type="match status" value="1"/>
</dbReference>
<dbReference type="EMBL" id="DS985252">
    <property type="protein sequence ID" value="EDV21633.1"/>
    <property type="molecule type" value="Genomic_DNA"/>
</dbReference>
<evidence type="ECO:0000256" key="10">
    <source>
        <dbReference type="PROSITE-ProRule" id="PRU10100"/>
    </source>
</evidence>
<comment type="similarity">
    <text evidence="5">In the N-terminal section; belongs to the asparaginase 1 family.</text>
</comment>
<dbReference type="PROSITE" id="PS51732">
    <property type="entry name" value="ASN_GLN_ASE_3"/>
    <property type="match status" value="1"/>
</dbReference>
<accession>B3S6K3</accession>
<dbReference type="Pfam" id="PF00710">
    <property type="entry name" value="Asparaginase"/>
    <property type="match status" value="1"/>
</dbReference>
<dbReference type="eggNOG" id="KOG0503">
    <property type="taxonomic scope" value="Eukaryota"/>
</dbReference>
<dbReference type="CTD" id="6757138"/>
<keyword evidence="14" id="KW-1185">Reference proteome</keyword>
<dbReference type="InterPro" id="IPR027475">
    <property type="entry name" value="Asparaginase/glutaminase_AS2"/>
</dbReference>
<feature type="domain" description="L-asparaginase N-terminal" evidence="11">
    <location>
        <begin position="20"/>
        <end position="230"/>
    </location>
</feature>
<evidence type="ECO:0000256" key="5">
    <source>
        <dbReference type="ARBA" id="ARBA00061199"/>
    </source>
</evidence>
<feature type="active site" description="O-isoaspartyl threonine intermediate" evidence="6">
    <location>
        <position position="29"/>
    </location>
</feature>
<dbReference type="PROSITE" id="PS00917">
    <property type="entry name" value="ASN_GLN_ASE_2"/>
    <property type="match status" value="1"/>
</dbReference>
<evidence type="ECO:0000313" key="14">
    <source>
        <dbReference type="Proteomes" id="UP000009022"/>
    </source>
</evidence>
<dbReference type="InterPro" id="IPR027473">
    <property type="entry name" value="L-asparaginase_C"/>
</dbReference>
<dbReference type="PIRSF" id="PIRSF500176">
    <property type="entry name" value="L_ASNase"/>
    <property type="match status" value="1"/>
</dbReference>
<evidence type="ECO:0000256" key="1">
    <source>
        <dbReference type="ARBA" id="ARBA00012920"/>
    </source>
</evidence>
<dbReference type="FunCoup" id="B3S6K3">
    <property type="interactions" value="9"/>
</dbReference>
<reference evidence="13 14" key="1">
    <citation type="journal article" date="2008" name="Nature">
        <title>The Trichoplax genome and the nature of placozoans.</title>
        <authorList>
            <person name="Srivastava M."/>
            <person name="Begovic E."/>
            <person name="Chapman J."/>
            <person name="Putnam N.H."/>
            <person name="Hellsten U."/>
            <person name="Kawashima T."/>
            <person name="Kuo A."/>
            <person name="Mitros T."/>
            <person name="Salamov A."/>
            <person name="Carpenter M.L."/>
            <person name="Signorovitch A.Y."/>
            <person name="Moreno M.A."/>
            <person name="Kamm K."/>
            <person name="Grimwood J."/>
            <person name="Schmutz J."/>
            <person name="Shapiro H."/>
            <person name="Grigoriev I.V."/>
            <person name="Buss L.W."/>
            <person name="Schierwater B."/>
            <person name="Dellaporta S.L."/>
            <person name="Rokhsar D.S."/>
        </authorList>
    </citation>
    <scope>NUCLEOTIDE SEQUENCE [LARGE SCALE GENOMIC DNA]</scope>
    <source>
        <strain evidence="13 14">Grell-BS-1999</strain>
    </source>
</reference>
<keyword evidence="2" id="KW-0677">Repeat</keyword>
<dbReference type="SMART" id="SM00248">
    <property type="entry name" value="ANK"/>
    <property type="match status" value="3"/>
</dbReference>
<dbReference type="InterPro" id="IPR002110">
    <property type="entry name" value="Ankyrin_rpt"/>
</dbReference>
<dbReference type="SUPFAM" id="SSF48403">
    <property type="entry name" value="Ankyrin repeat"/>
    <property type="match status" value="1"/>
</dbReference>
<dbReference type="PhylomeDB" id="B3S6K3"/>
<dbReference type="STRING" id="10228.B3S6K3"/>
<dbReference type="PROSITE" id="PS00144">
    <property type="entry name" value="ASN_GLN_ASE_1"/>
    <property type="match status" value="1"/>
</dbReference>
<dbReference type="InterPro" id="IPR037152">
    <property type="entry name" value="L-asparaginase_N_sf"/>
</dbReference>
<sequence length="552" mass="61833">MSRLYAHHNSSSLSEQAESKVLILYTGGTIGMKKTERGYEPYPNYLANSLKSLPMLHDPNYDQELFSPPDNLESLIFSIYGCRVIYCVMEYEPLMDSSDMSMDVWAKIAMDIRKYYEIFDGFVILHGTDTMAYTSSALSFMLEDLGKSIILTGAQVPIYEQRSDGRENLLGALIIAGHYVIPEVTLYFDHKLYRGNRVIKDNNREFNAFQSPNFAPLANVGIDIEVQWSSIFRSGKLQKFHIYTSMSSNVGILRLFPGITAETIRTFLLPPMEGVILLSYGSGNAPSRFPNIINEFRKACDRGVLILNISQCCRGFVDDSYMVGKILTNVGIIPGADMTPEAALTKMSYLLGRDDLDLATKRRMLKENLRGELTVRLSWKESEFINSVAQALKATSIKEIDTIQSMLFPVLLCSAAAVGNVSSLKTLTEQGANVNSCDYDGRTPLHLASYEGHVEAVRFLLEKGASVFSRDRLHRTPYIDALLNSQAEVVKILKISGAHLHIGGEEITFYLNNLIEENNVKSLKLWEEAGVDLNLKGSDFRTPLHTVCHFLD</sequence>
<dbReference type="PIRSF" id="PIRSF001220">
    <property type="entry name" value="L-ASNase_gatD"/>
    <property type="match status" value="1"/>
</dbReference>
<dbReference type="HOGENOM" id="CLU_019134_3_0_1"/>
<feature type="binding site" evidence="7">
    <location>
        <position position="97"/>
    </location>
    <ligand>
        <name>substrate</name>
    </ligand>
</feature>
<dbReference type="InterPro" id="IPR020827">
    <property type="entry name" value="Asparaginase/glutaminase_AS1"/>
</dbReference>
<dbReference type="KEGG" id="tad:TRIADDRAFT_30040"/>
<dbReference type="PROSITE" id="PS50088">
    <property type="entry name" value="ANK_REPEAT"/>
    <property type="match status" value="1"/>
</dbReference>
<dbReference type="SUPFAM" id="SSF53774">
    <property type="entry name" value="Glutaminase/Asparaginase"/>
    <property type="match status" value="1"/>
</dbReference>
<dbReference type="GeneID" id="6757138"/>
<dbReference type="AlphaFoldDB" id="B3S6K3"/>
<dbReference type="Gene3D" id="3.40.50.1170">
    <property type="entry name" value="L-asparaginase, N-terminal domain"/>
    <property type="match status" value="1"/>
</dbReference>
<evidence type="ECO:0000259" key="11">
    <source>
        <dbReference type="Pfam" id="PF00710"/>
    </source>
</evidence>
<dbReference type="SFLD" id="SFLDS00057">
    <property type="entry name" value="Glutaminase/Asparaginase"/>
    <property type="match status" value="1"/>
</dbReference>
<dbReference type="Pfam" id="PF12796">
    <property type="entry name" value="Ank_2"/>
    <property type="match status" value="1"/>
</dbReference>
<dbReference type="InterPro" id="IPR040919">
    <property type="entry name" value="Asparaginase_C"/>
</dbReference>
<dbReference type="InterPro" id="IPR041725">
    <property type="entry name" value="L-asparaginase_I"/>
</dbReference>
<dbReference type="FunFam" id="3.40.50.1170:FF:000003">
    <property type="entry name" value="60 kDa lysophospholipase"/>
    <property type="match status" value="1"/>
</dbReference>
<dbReference type="CDD" id="cd08963">
    <property type="entry name" value="L-asparaginase_I"/>
    <property type="match status" value="1"/>
</dbReference>
<dbReference type="InParanoid" id="B3S6K3"/>
<dbReference type="RefSeq" id="XP_002115781.1">
    <property type="nucleotide sequence ID" value="XM_002115745.1"/>
</dbReference>
<dbReference type="PROSITE" id="PS50297">
    <property type="entry name" value="ANK_REP_REGION"/>
    <property type="match status" value="1"/>
</dbReference>
<evidence type="ECO:0000256" key="8">
    <source>
        <dbReference type="PROSITE-ProRule" id="PRU00023"/>
    </source>
</evidence>
<dbReference type="Gene3D" id="3.40.50.40">
    <property type="match status" value="1"/>
</dbReference>
<dbReference type="InterPro" id="IPR006033">
    <property type="entry name" value="AsnA_fam"/>
</dbReference>
<dbReference type="InterPro" id="IPR036152">
    <property type="entry name" value="Asp/glu_Ase-like_sf"/>
</dbReference>
<evidence type="ECO:0000256" key="7">
    <source>
        <dbReference type="PIRSR" id="PIRSR001220-2"/>
    </source>
</evidence>
<dbReference type="InterPro" id="IPR036770">
    <property type="entry name" value="Ankyrin_rpt-contain_sf"/>
</dbReference>
<feature type="binding site" evidence="7">
    <location>
        <begin position="128"/>
        <end position="129"/>
    </location>
    <ligand>
        <name>substrate</name>
    </ligand>
</feature>
<dbReference type="Pfam" id="PF17763">
    <property type="entry name" value="Asparaginase_C"/>
    <property type="match status" value="1"/>
</dbReference>
<organism evidence="13 14">
    <name type="scientific">Trichoplax adhaerens</name>
    <name type="common">Trichoplax reptans</name>
    <dbReference type="NCBI Taxonomy" id="10228"/>
    <lineage>
        <taxon>Eukaryota</taxon>
        <taxon>Metazoa</taxon>
        <taxon>Placozoa</taxon>
        <taxon>Uniplacotomia</taxon>
        <taxon>Trichoplacea</taxon>
        <taxon>Trichoplacidae</taxon>
        <taxon>Trichoplax</taxon>
    </lineage>
</organism>
<dbReference type="PRINTS" id="PR00139">
    <property type="entry name" value="ASNGLNASE"/>
</dbReference>